<evidence type="ECO:0000256" key="1">
    <source>
        <dbReference type="SAM" id="MobiDB-lite"/>
    </source>
</evidence>
<comment type="caution">
    <text evidence="3">The sequence shown here is derived from an EMBL/GenBank/DDBJ whole genome shotgun (WGS) entry which is preliminary data.</text>
</comment>
<feature type="region of interest" description="Disordered" evidence="1">
    <location>
        <begin position="55"/>
        <end position="86"/>
    </location>
</feature>
<evidence type="ECO:0000313" key="4">
    <source>
        <dbReference type="Proteomes" id="UP000245916"/>
    </source>
</evidence>
<keyword evidence="4" id="KW-1185">Reference proteome</keyword>
<evidence type="ECO:0008006" key="5">
    <source>
        <dbReference type="Google" id="ProtNLM"/>
    </source>
</evidence>
<proteinExistence type="predicted"/>
<accession>A0A2U2IYK6</accession>
<sequence length="184" mass="18995">MHYDFMTKSAFPLLSASVALAAMTSLSACGGGQATDNAAQPADELAQQNAAIAIPPSETDAPPPPPTASEVGNENEGVGDASSHRLPPPGAFRFVGLWAAEAGMCDGQAWRFTRESLETPAGSVCKFVNAVQADGGYDISARCTSEGPPVDDNLKIRFAESAQAMLFEAESIADAGLIYCGPAE</sequence>
<dbReference type="EMBL" id="QFFF01000002">
    <property type="protein sequence ID" value="PWG01147.1"/>
    <property type="molecule type" value="Genomic_DNA"/>
</dbReference>
<feature type="chain" id="PRO_5015489765" description="DUF3617 domain-containing protein" evidence="2">
    <location>
        <begin position="22"/>
        <end position="184"/>
    </location>
</feature>
<name>A0A2U2IYK6_9SPHN</name>
<organism evidence="3 4">
    <name type="scientific">Allosphingosinicella humi</name>
    <dbReference type="NCBI Taxonomy" id="2068657"/>
    <lineage>
        <taxon>Bacteria</taxon>
        <taxon>Pseudomonadati</taxon>
        <taxon>Pseudomonadota</taxon>
        <taxon>Alphaproteobacteria</taxon>
        <taxon>Sphingomonadales</taxon>
        <taxon>Sphingomonadaceae</taxon>
        <taxon>Allosphingosinicella</taxon>
    </lineage>
</organism>
<dbReference type="Proteomes" id="UP000245916">
    <property type="component" value="Unassembled WGS sequence"/>
</dbReference>
<dbReference type="AlphaFoldDB" id="A0A2U2IYK6"/>
<keyword evidence="2" id="KW-0732">Signal</keyword>
<reference evidence="3 4" key="1">
    <citation type="submission" date="2018-05" db="EMBL/GenBank/DDBJ databases">
        <title>Genome of Sphingosinicella humi QZX222.</title>
        <authorList>
            <person name="Qiao Z."/>
            <person name="Wang G."/>
        </authorList>
    </citation>
    <scope>NUCLEOTIDE SEQUENCE [LARGE SCALE GENOMIC DNA]</scope>
    <source>
        <strain evidence="3 4">QZX222</strain>
    </source>
</reference>
<feature type="signal peptide" evidence="2">
    <location>
        <begin position="1"/>
        <end position="21"/>
    </location>
</feature>
<evidence type="ECO:0000256" key="2">
    <source>
        <dbReference type="SAM" id="SignalP"/>
    </source>
</evidence>
<evidence type="ECO:0000313" key="3">
    <source>
        <dbReference type="EMBL" id="PWG01147.1"/>
    </source>
</evidence>
<protein>
    <recommendedName>
        <fullName evidence="5">DUF3617 domain-containing protein</fullName>
    </recommendedName>
</protein>
<gene>
    <name evidence="3" type="ORF">DF286_13445</name>
</gene>